<evidence type="ECO:0000256" key="4">
    <source>
        <dbReference type="ARBA" id="ARBA00022982"/>
    </source>
</evidence>
<keyword evidence="4" id="KW-0249">Electron transport</keyword>
<dbReference type="GO" id="GO:0020037">
    <property type="term" value="F:heme binding"/>
    <property type="evidence" value="ECO:0007669"/>
    <property type="project" value="InterPro"/>
</dbReference>
<feature type="chain" id="PRO_5031168839" evidence="6">
    <location>
        <begin position="25"/>
        <end position="290"/>
    </location>
</feature>
<evidence type="ECO:0000256" key="5">
    <source>
        <dbReference type="ARBA" id="ARBA00023004"/>
    </source>
</evidence>
<reference evidence="8" key="1">
    <citation type="submission" date="2017-03" db="EMBL/GenBank/DDBJ databases">
        <authorList>
            <consortium name="AG Boll"/>
        </authorList>
    </citation>
    <scope>NUCLEOTIDE SEQUENCE [LARGE SCALE GENOMIC DNA]</scope>
    <source>
        <strain evidence="8">Chol</strain>
    </source>
</reference>
<dbReference type="Gene3D" id="2.60.40.1190">
    <property type="match status" value="1"/>
</dbReference>
<evidence type="ECO:0000256" key="3">
    <source>
        <dbReference type="ARBA" id="ARBA00022723"/>
    </source>
</evidence>
<dbReference type="Proteomes" id="UP000242886">
    <property type="component" value="Chromosome SDENCHOL"/>
</dbReference>
<dbReference type="RefSeq" id="WP_154717125.1">
    <property type="nucleotide sequence ID" value="NZ_LT837803.1"/>
</dbReference>
<accession>A0A7Z7HRZ0</accession>
<keyword evidence="9" id="KW-1185">Reference proteome</keyword>
<feature type="domain" description="Cytochrome c-552/DMSO reductase-like haem-binding" evidence="7">
    <location>
        <begin position="26"/>
        <end position="272"/>
    </location>
</feature>
<dbReference type="InterPro" id="IPR019020">
    <property type="entry name" value="Cyt-c552/DMSO_Rdtase_haem-bd"/>
</dbReference>
<keyword evidence="1" id="KW-0813">Transport</keyword>
<evidence type="ECO:0000259" key="7">
    <source>
        <dbReference type="SMART" id="SM00887"/>
    </source>
</evidence>
<gene>
    <name evidence="8" type="primary">nirB</name>
    <name evidence="8" type="ORF">SDENCHOL_20648</name>
</gene>
<proteinExistence type="predicted"/>
<keyword evidence="3" id="KW-0479">Metal-binding</keyword>
<keyword evidence="2" id="KW-0349">Heme</keyword>
<keyword evidence="6" id="KW-0732">Signal</keyword>
<dbReference type="GO" id="GO:0046872">
    <property type="term" value="F:metal ion binding"/>
    <property type="evidence" value="ECO:0007669"/>
    <property type="project" value="UniProtKB-KW"/>
</dbReference>
<dbReference type="Pfam" id="PF09459">
    <property type="entry name" value="EB_dh"/>
    <property type="match status" value="1"/>
</dbReference>
<protein>
    <submittedName>
        <fullName evidence="8">Cytochrome c-552</fullName>
    </submittedName>
</protein>
<dbReference type="EMBL" id="LT837803">
    <property type="protein sequence ID" value="SMB28522.1"/>
    <property type="molecule type" value="Genomic_DNA"/>
</dbReference>
<evidence type="ECO:0000256" key="1">
    <source>
        <dbReference type="ARBA" id="ARBA00022448"/>
    </source>
</evidence>
<evidence type="ECO:0000256" key="2">
    <source>
        <dbReference type="ARBA" id="ARBA00022617"/>
    </source>
</evidence>
<evidence type="ECO:0000313" key="8">
    <source>
        <dbReference type="EMBL" id="SMB28522.1"/>
    </source>
</evidence>
<evidence type="ECO:0000256" key="6">
    <source>
        <dbReference type="SAM" id="SignalP"/>
    </source>
</evidence>
<evidence type="ECO:0000313" key="9">
    <source>
        <dbReference type="Proteomes" id="UP000242886"/>
    </source>
</evidence>
<name>A0A7Z7HRZ0_9PROT</name>
<sequence length="290" mass="30817">MQRTLITSSAFGLLLALGAGQALAAAPDWSKVASKKVVLLYPGVSPIEWITTGTKHGGARALKKGDTCLDCHENETADMGKKIVSGQKNEPAPIKGKAGSIPVDVQAANDGTNLYLRFTWKQPAGGGEKMDKDNPVKLAIMLEDNKVERAAQSGCWETCHGDARTMPGAKDDKKTKYVIGGDLKSGKFYDLIQWKSNGKATDGYIADKRVMEGGKGLVDAKGEKKGDTWTVTITRKLAGGGEGDIAMAAGKTYNLGFAIHDDSTLGRFHHVSLGYALGIDTKADITAAKY</sequence>
<keyword evidence="5" id="KW-0408">Iron</keyword>
<feature type="signal peptide" evidence="6">
    <location>
        <begin position="1"/>
        <end position="24"/>
    </location>
</feature>
<dbReference type="AlphaFoldDB" id="A0A7Z7HRZ0"/>
<dbReference type="SMART" id="SM00887">
    <property type="entry name" value="EB_dh"/>
    <property type="match status" value="1"/>
</dbReference>
<organism evidence="8 9">
    <name type="scientific">Sterolibacterium denitrificans</name>
    <dbReference type="NCBI Taxonomy" id="157592"/>
    <lineage>
        <taxon>Bacteria</taxon>
        <taxon>Pseudomonadati</taxon>
        <taxon>Pseudomonadota</taxon>
        <taxon>Betaproteobacteria</taxon>
        <taxon>Nitrosomonadales</taxon>
        <taxon>Sterolibacteriaceae</taxon>
        <taxon>Sterolibacterium</taxon>
    </lineage>
</organism>